<organism evidence="1 2">
    <name type="scientific">Clostridium gelidum</name>
    <dbReference type="NCBI Taxonomy" id="704125"/>
    <lineage>
        <taxon>Bacteria</taxon>
        <taxon>Bacillati</taxon>
        <taxon>Bacillota</taxon>
        <taxon>Clostridia</taxon>
        <taxon>Eubacteriales</taxon>
        <taxon>Clostridiaceae</taxon>
        <taxon>Clostridium</taxon>
    </lineage>
</organism>
<dbReference type="RefSeq" id="WP_224033637.1">
    <property type="nucleotide sequence ID" value="NZ_AP024849.1"/>
</dbReference>
<reference evidence="2" key="1">
    <citation type="submission" date="2021-07" db="EMBL/GenBank/DDBJ databases">
        <title>Complete genome sequencing of a Clostridium isolate.</title>
        <authorList>
            <person name="Ueki A."/>
            <person name="Tonouchi A."/>
        </authorList>
    </citation>
    <scope>NUCLEOTIDE SEQUENCE [LARGE SCALE GENOMIC DNA]</scope>
    <source>
        <strain evidence="2">C5S11</strain>
    </source>
</reference>
<name>A0ABM7TEH4_9CLOT</name>
<accession>A0ABM7TEH4</accession>
<evidence type="ECO:0000313" key="1">
    <source>
        <dbReference type="EMBL" id="BCZ47282.1"/>
    </source>
</evidence>
<sequence length="87" mass="9478">MFTVSSSSNVYTQGIYSISEINQFNATVKLVNPNIPTSLSIVDSNGNQKFYNRFDAQTEVVNIGPINNADMIAIVGKGELAITFTKD</sequence>
<dbReference type="Proteomes" id="UP000824633">
    <property type="component" value="Chromosome"/>
</dbReference>
<keyword evidence="2" id="KW-1185">Reference proteome</keyword>
<protein>
    <submittedName>
        <fullName evidence="1">Uncharacterized protein</fullName>
    </submittedName>
</protein>
<gene>
    <name evidence="1" type="ORF">psyc5s11_33490</name>
</gene>
<dbReference type="EMBL" id="AP024849">
    <property type="protein sequence ID" value="BCZ47282.1"/>
    <property type="molecule type" value="Genomic_DNA"/>
</dbReference>
<proteinExistence type="predicted"/>
<evidence type="ECO:0000313" key="2">
    <source>
        <dbReference type="Proteomes" id="UP000824633"/>
    </source>
</evidence>